<dbReference type="AlphaFoldDB" id="A0A016W060"/>
<dbReference type="OrthoDB" id="407658at2759"/>
<sequence length="332" mass="39362">MRRYYLSGFLTYGVLALVSLVNVMIFLRRPITVDSNLAHRYISMRRKNMEDCPQVFGKVTVFVAYTGSSRKEMYDVAQRTLQCYLKSTNYTLVLVDLDTDPLVQKRCQKHQVIYYKKHCAATLYLPKTEWLLVLDADTGVVNPNHCIEEWIDDRVSVIMYERFFNWEIMAANYLVRNTPFGNEFLRKWAEQEFKQPSSWHGYDQGGLMMLLLELLIPDAVKEYEICNEYWRKATNYETYMATVICVRLALGATTVWPDKIRIYRKAEAFARDGWISIEQWSEDDFMIHGWKKNSIEEWDSPFKKEIDLSLCGQNLRAWHWQENKKLQPVDMR</sequence>
<gene>
    <name evidence="2" type="primary">Acey_s0002.g1019</name>
    <name evidence="2" type="ORF">Y032_0002g1019</name>
</gene>
<comment type="caution">
    <text evidence="2">The sequence shown here is derived from an EMBL/GenBank/DDBJ whole genome shotgun (WGS) entry which is preliminary data.</text>
</comment>
<keyword evidence="1" id="KW-0812">Transmembrane</keyword>
<dbReference type="InterPro" id="IPR004988">
    <property type="entry name" value="DUF273"/>
</dbReference>
<dbReference type="InterPro" id="IPR029044">
    <property type="entry name" value="Nucleotide-diphossugar_trans"/>
</dbReference>
<organism evidence="2 3">
    <name type="scientific">Ancylostoma ceylanicum</name>
    <dbReference type="NCBI Taxonomy" id="53326"/>
    <lineage>
        <taxon>Eukaryota</taxon>
        <taxon>Metazoa</taxon>
        <taxon>Ecdysozoa</taxon>
        <taxon>Nematoda</taxon>
        <taxon>Chromadorea</taxon>
        <taxon>Rhabditida</taxon>
        <taxon>Rhabditina</taxon>
        <taxon>Rhabditomorpha</taxon>
        <taxon>Strongyloidea</taxon>
        <taxon>Ancylostomatidae</taxon>
        <taxon>Ancylostomatinae</taxon>
        <taxon>Ancylostoma</taxon>
    </lineage>
</organism>
<name>A0A016W060_9BILA</name>
<dbReference type="Proteomes" id="UP000024635">
    <property type="component" value="Unassembled WGS sequence"/>
</dbReference>
<keyword evidence="1" id="KW-1133">Transmembrane helix</keyword>
<dbReference type="EMBL" id="JARK01001338">
    <property type="protein sequence ID" value="EYC32647.1"/>
    <property type="molecule type" value="Genomic_DNA"/>
</dbReference>
<accession>A0A016W060</accession>
<proteinExistence type="predicted"/>
<dbReference type="PANTHER" id="PTHR31562">
    <property type="entry name" value="PROTEIN CBG18972"/>
    <property type="match status" value="1"/>
</dbReference>
<evidence type="ECO:0000256" key="1">
    <source>
        <dbReference type="SAM" id="Phobius"/>
    </source>
</evidence>
<dbReference type="Pfam" id="PF03314">
    <property type="entry name" value="DUF273"/>
    <property type="match status" value="1"/>
</dbReference>
<dbReference type="Gene3D" id="3.90.550.10">
    <property type="entry name" value="Spore Coat Polysaccharide Biosynthesis Protein SpsA, Chain A"/>
    <property type="match status" value="1"/>
</dbReference>
<keyword evidence="3" id="KW-1185">Reference proteome</keyword>
<keyword evidence="1" id="KW-0472">Membrane</keyword>
<reference evidence="3" key="1">
    <citation type="journal article" date="2015" name="Nat. Genet.">
        <title>The genome and transcriptome of the zoonotic hookworm Ancylostoma ceylanicum identify infection-specific gene families.</title>
        <authorList>
            <person name="Schwarz E.M."/>
            <person name="Hu Y."/>
            <person name="Antoshechkin I."/>
            <person name="Miller M.M."/>
            <person name="Sternberg P.W."/>
            <person name="Aroian R.V."/>
        </authorList>
    </citation>
    <scope>NUCLEOTIDE SEQUENCE</scope>
    <source>
        <strain evidence="3">HY135</strain>
    </source>
</reference>
<dbReference type="PANTHER" id="PTHR31562:SF8">
    <property type="entry name" value="ALPHA-1,6-MANNOSYLTRANSFERASE"/>
    <property type="match status" value="1"/>
</dbReference>
<protein>
    <submittedName>
        <fullName evidence="2">Uncharacterized protein</fullName>
    </submittedName>
</protein>
<evidence type="ECO:0000313" key="3">
    <source>
        <dbReference type="Proteomes" id="UP000024635"/>
    </source>
</evidence>
<evidence type="ECO:0000313" key="2">
    <source>
        <dbReference type="EMBL" id="EYC32647.1"/>
    </source>
</evidence>
<feature type="transmembrane region" description="Helical" evidence="1">
    <location>
        <begin position="6"/>
        <end position="27"/>
    </location>
</feature>